<evidence type="ECO:0000256" key="1">
    <source>
        <dbReference type="ARBA" id="ARBA00007623"/>
    </source>
</evidence>
<dbReference type="Proteomes" id="UP000682733">
    <property type="component" value="Unassembled WGS sequence"/>
</dbReference>
<feature type="active site" evidence="2">
    <location>
        <position position="145"/>
    </location>
</feature>
<proteinExistence type="inferred from homology"/>
<dbReference type="SMART" id="SM00230">
    <property type="entry name" value="CysPc"/>
    <property type="match status" value="1"/>
</dbReference>
<dbReference type="AlphaFoldDB" id="A0A8S2SNF0"/>
<evidence type="ECO:0000313" key="7">
    <source>
        <dbReference type="Proteomes" id="UP000682733"/>
    </source>
</evidence>
<dbReference type="PANTHER" id="PTHR10183">
    <property type="entry name" value="CALPAIN"/>
    <property type="match status" value="1"/>
</dbReference>
<comment type="caution">
    <text evidence="6">The sequence shown here is derived from an EMBL/GenBank/DDBJ whole genome shotgun (WGS) entry which is preliminary data.</text>
</comment>
<organism evidence="6 7">
    <name type="scientific">Didymodactylos carnosus</name>
    <dbReference type="NCBI Taxonomy" id="1234261"/>
    <lineage>
        <taxon>Eukaryota</taxon>
        <taxon>Metazoa</taxon>
        <taxon>Spiralia</taxon>
        <taxon>Gnathifera</taxon>
        <taxon>Rotifera</taxon>
        <taxon>Eurotatoria</taxon>
        <taxon>Bdelloidea</taxon>
        <taxon>Philodinida</taxon>
        <taxon>Philodinidae</taxon>
        <taxon>Didymodactylos</taxon>
    </lineage>
</organism>
<dbReference type="InterPro" id="IPR022683">
    <property type="entry name" value="Calpain_III"/>
</dbReference>
<dbReference type="PRINTS" id="PR00704">
    <property type="entry name" value="CALPAIN"/>
</dbReference>
<dbReference type="Gene3D" id="3.90.70.10">
    <property type="entry name" value="Cysteine proteinases"/>
    <property type="match status" value="1"/>
</dbReference>
<evidence type="ECO:0000259" key="4">
    <source>
        <dbReference type="PROSITE" id="PS50203"/>
    </source>
</evidence>
<dbReference type="Proteomes" id="UP000677228">
    <property type="component" value="Unassembled WGS sequence"/>
</dbReference>
<comment type="similarity">
    <text evidence="1">Belongs to the peptidase C2 family.</text>
</comment>
<dbReference type="SMART" id="SM00720">
    <property type="entry name" value="calpain_III"/>
    <property type="match status" value="1"/>
</dbReference>
<dbReference type="Pfam" id="PF01067">
    <property type="entry name" value="Calpain_III"/>
    <property type="match status" value="1"/>
</dbReference>
<gene>
    <name evidence="5" type="ORF">OVA965_LOCUS34283</name>
    <name evidence="6" type="ORF">TMI583_LOCUS35196</name>
</gene>
<protein>
    <recommendedName>
        <fullName evidence="4">Calpain catalytic domain-containing protein</fullName>
    </recommendedName>
</protein>
<dbReference type="Gene3D" id="2.60.120.380">
    <property type="match status" value="1"/>
</dbReference>
<evidence type="ECO:0000256" key="3">
    <source>
        <dbReference type="PROSITE-ProRule" id="PRU00239"/>
    </source>
</evidence>
<reference evidence="6" key="1">
    <citation type="submission" date="2021-02" db="EMBL/GenBank/DDBJ databases">
        <authorList>
            <person name="Nowell W R."/>
        </authorList>
    </citation>
    <scope>NUCLEOTIDE SEQUENCE</scope>
</reference>
<dbReference type="PROSITE" id="PS50203">
    <property type="entry name" value="CALPAIN_CAT"/>
    <property type="match status" value="1"/>
</dbReference>
<comment type="caution">
    <text evidence="3">Lacks conserved residue(s) required for the propagation of feature annotation.</text>
</comment>
<dbReference type="InterPro" id="IPR022682">
    <property type="entry name" value="Calpain_domain_III"/>
</dbReference>
<dbReference type="Pfam" id="PF00648">
    <property type="entry name" value="Peptidase_C2"/>
    <property type="match status" value="1"/>
</dbReference>
<dbReference type="InterPro" id="IPR038765">
    <property type="entry name" value="Papain-like_cys_pep_sf"/>
</dbReference>
<sequence>RFWFINKWQDVIIDDQLPTFDGQLLYLTPTSRNEYWLPLLQKAYAKFCGSYELSDRNTFAQCIKDLTGAPVETLLIQSQSSSTLLWRLTLALKTTTLITVSNIRPNTGTQVNKKGLLINHIYIVKKLFKVRDLTQNDILLVQLKNLWANITWTGEWSYQSSIWQSLSNEVQLELLRNHQTNTFWMSYNDFITSFTYINFIYLSEMNIFDDTYKNRLLWHMVYSQKLIFKIGFNAGGPPSVLDSFHVNPQLLLQAPNDTQIIIEINTAELNVIDCSIYRVPLNCVQSDIYRKEFFINQQQMIISSLNNDKNVLWHFMLPPGYYLLIPHHDRINIEGTYFIRLYSDRNVNIR</sequence>
<evidence type="ECO:0000313" key="6">
    <source>
        <dbReference type="EMBL" id="CAF4234017.1"/>
    </source>
</evidence>
<feature type="domain" description="Calpain catalytic" evidence="4">
    <location>
        <begin position="1"/>
        <end position="203"/>
    </location>
</feature>
<dbReference type="EMBL" id="CAJOBA010050410">
    <property type="protein sequence ID" value="CAF4234017.1"/>
    <property type="molecule type" value="Genomic_DNA"/>
</dbReference>
<feature type="non-terminal residue" evidence="6">
    <location>
        <position position="1"/>
    </location>
</feature>
<accession>A0A8S2SNF0</accession>
<evidence type="ECO:0000313" key="5">
    <source>
        <dbReference type="EMBL" id="CAF1436986.1"/>
    </source>
</evidence>
<dbReference type="SUPFAM" id="SSF54001">
    <property type="entry name" value="Cysteine proteinases"/>
    <property type="match status" value="1"/>
</dbReference>
<dbReference type="EMBL" id="CAJNOK010028619">
    <property type="protein sequence ID" value="CAF1436986.1"/>
    <property type="molecule type" value="Genomic_DNA"/>
</dbReference>
<dbReference type="InterPro" id="IPR022684">
    <property type="entry name" value="Calpain_cysteine_protease"/>
</dbReference>
<dbReference type="InterPro" id="IPR001300">
    <property type="entry name" value="Peptidase_C2_calpain_cat"/>
</dbReference>
<evidence type="ECO:0000256" key="2">
    <source>
        <dbReference type="PIRSR" id="PIRSR622684-1"/>
    </source>
</evidence>
<name>A0A8S2SNF0_9BILA</name>
<dbReference type="GO" id="GO:0006508">
    <property type="term" value="P:proteolysis"/>
    <property type="evidence" value="ECO:0007669"/>
    <property type="project" value="InterPro"/>
</dbReference>
<feature type="active site" evidence="2">
    <location>
        <position position="120"/>
    </location>
</feature>
<dbReference type="GO" id="GO:0004198">
    <property type="term" value="F:calcium-dependent cysteine-type endopeptidase activity"/>
    <property type="evidence" value="ECO:0007669"/>
    <property type="project" value="InterPro"/>
</dbReference>
<dbReference type="SUPFAM" id="SSF49758">
    <property type="entry name" value="Calpain large subunit, middle domain (domain III)"/>
    <property type="match status" value="1"/>
</dbReference>
<dbReference type="GO" id="GO:0005737">
    <property type="term" value="C:cytoplasm"/>
    <property type="evidence" value="ECO:0007669"/>
    <property type="project" value="TreeGrafter"/>
</dbReference>
<dbReference type="InterPro" id="IPR036213">
    <property type="entry name" value="Calpain_III_sf"/>
</dbReference>
<dbReference type="PANTHER" id="PTHR10183:SF424">
    <property type="entry name" value="CALPAIN-B-LIKE PROTEIN"/>
    <property type="match status" value="1"/>
</dbReference>